<comment type="caution">
    <text evidence="1">The sequence shown here is derived from an EMBL/GenBank/DDBJ whole genome shotgun (WGS) entry which is preliminary data.</text>
</comment>
<dbReference type="Gene3D" id="3.90.550.10">
    <property type="entry name" value="Spore Coat Polysaccharide Biosynthesis Protein SpsA, Chain A"/>
    <property type="match status" value="1"/>
</dbReference>
<gene>
    <name evidence="1" type="ORF">CXU22_05600</name>
</gene>
<evidence type="ECO:0000313" key="2">
    <source>
        <dbReference type="Proteomes" id="UP000236000"/>
    </source>
</evidence>
<accession>A0A2N8HDR0</accession>
<organism evidence="1 2">
    <name type="scientific">Akkermansia muciniphila</name>
    <dbReference type="NCBI Taxonomy" id="239935"/>
    <lineage>
        <taxon>Bacteria</taxon>
        <taxon>Pseudomonadati</taxon>
        <taxon>Verrucomicrobiota</taxon>
        <taxon>Verrucomicrobiia</taxon>
        <taxon>Verrucomicrobiales</taxon>
        <taxon>Akkermansiaceae</taxon>
        <taxon>Akkermansia</taxon>
    </lineage>
</organism>
<dbReference type="Proteomes" id="UP000236000">
    <property type="component" value="Unassembled WGS sequence"/>
</dbReference>
<reference evidence="1 2" key="1">
    <citation type="journal article" date="2017" name="BMC Genomics">
        <title>Genome sequencing of 39 Akkermansia muciniphila isolates reveals its population structure, genomic and functional diverisity, and global distribution in mammalian gut microbiotas.</title>
        <authorList>
            <person name="Guo X."/>
            <person name="Li S."/>
            <person name="Zhang J."/>
            <person name="Wu F."/>
            <person name="Li X."/>
            <person name="Wu D."/>
            <person name="Zhang M."/>
            <person name="Ou Z."/>
            <person name="Jie Z."/>
            <person name="Yan Q."/>
            <person name="Li P."/>
            <person name="Yi J."/>
            <person name="Peng Y."/>
        </authorList>
    </citation>
    <scope>NUCLEOTIDE SEQUENCE [LARGE SCALE GENOMIC DNA]</scope>
    <source>
        <strain evidence="1 2">GP24</strain>
    </source>
</reference>
<dbReference type="EMBL" id="PJKA01000010">
    <property type="protein sequence ID" value="PNC18111.1"/>
    <property type="molecule type" value="Genomic_DNA"/>
</dbReference>
<name>A0A2N8HDR0_9BACT</name>
<proteinExistence type="predicted"/>
<dbReference type="RefSeq" id="WP_102713414.1">
    <property type="nucleotide sequence ID" value="NZ_PJKA01000010.1"/>
</dbReference>
<evidence type="ECO:0000313" key="1">
    <source>
        <dbReference type="EMBL" id="PNC18111.1"/>
    </source>
</evidence>
<dbReference type="SUPFAM" id="SSF53448">
    <property type="entry name" value="Nucleotide-diphospho-sugar transferases"/>
    <property type="match status" value="1"/>
</dbReference>
<sequence length="297" mass="34398">MPRIALFTLALGDLYHDFLRVSLPFNQRFFLPGMEVDFHYFSDRDLELPGVRFHPERKTVWPFTAFNKMLFIDRFLTEQSLYGYYDYIYFIDADTCFVNRAGEELLASALFLVNVPWMAHVAGGFFGGTPALMRMAAILTKAYIHEGRTRKHFDRTADEFVLKRLYDILEEKTALDCEKKNRSRYLLFSPRVPPDRLEDAGKEGHLLVNVGLPGSRYKDSSLLCFHPDWTDTVELDLERGWINHRGHLGELEKVEPEKKGMEELPETGGVLRIHWWGFPDAEEYLHLDSGIITVGNA</sequence>
<protein>
    <submittedName>
        <fullName evidence="1">Uncharacterized protein</fullName>
    </submittedName>
</protein>
<dbReference type="InterPro" id="IPR029044">
    <property type="entry name" value="Nucleotide-diphossugar_trans"/>
</dbReference>
<dbReference type="AlphaFoldDB" id="A0A2N8HDR0"/>